<dbReference type="SMART" id="SM00342">
    <property type="entry name" value="HTH_ARAC"/>
    <property type="match status" value="1"/>
</dbReference>
<accession>A0AAX3MZA3</accession>
<evidence type="ECO:0000313" key="10">
    <source>
        <dbReference type="Proteomes" id="UP001221519"/>
    </source>
</evidence>
<dbReference type="PROSITE" id="PS00041">
    <property type="entry name" value="HTH_ARAC_FAMILY_1"/>
    <property type="match status" value="1"/>
</dbReference>
<name>A0AAX3MZA3_9BACL</name>
<dbReference type="SUPFAM" id="SSF46689">
    <property type="entry name" value="Homeodomain-like"/>
    <property type="match status" value="2"/>
</dbReference>
<evidence type="ECO:0000256" key="2">
    <source>
        <dbReference type="ARBA" id="ARBA00023125"/>
    </source>
</evidence>
<evidence type="ECO:0000313" key="9">
    <source>
        <dbReference type="Proteomes" id="UP001220962"/>
    </source>
</evidence>
<dbReference type="PRINTS" id="PR00032">
    <property type="entry name" value="HTHARAC"/>
</dbReference>
<dbReference type="Proteomes" id="UP001220962">
    <property type="component" value="Chromosome"/>
</dbReference>
<dbReference type="Gene3D" id="1.10.10.60">
    <property type="entry name" value="Homeodomain-like"/>
    <property type="match status" value="2"/>
</dbReference>
<keyword evidence="10" id="KW-1185">Reference proteome</keyword>
<sequence>MKSICKVMIVDDEMLVRQGIKHLMNWEQAGFRIVGEAANGLEALDLVEEVRPHIILTDIVMPIMDGEKFVKIVKERHPKTEVIVLSSFSEFEYVRSTFQSGVADYILKPKLEAEYLLSILNKTAAQIAELQETAAEEPAEERYIEQAAEKLIAGYEAELPPGVLESVLPGDSYVLIGMDMKHIAVQEVRTSLSQMIETMISQIADTVGIHLNMKDQALYILNMDSGIWSSLIMDVRGRIGQLPPEQKSGVHMVMTERFTDFLQLGAVYRNQFLSLARYSFYMPDKHFIFEGDLPELPQVTADLDMGELTEQLKRKQFQKGFAGFLEHIHLKSMDYRTDIFEFKAYLGNFIFNVTSTLGKMKYDTERLEQSKYEFFRRIDEAKYARDAIQRIVDFIHEAEQVIGETNTAVNPNMAMLLSYIQEHYREPITLTEVAKQFHFNPSYLSSYFSAHNSEGFSEYLNKIRVQKAKELLTSTEESISEISAQVGYSDQSYFTKVFKKLTGLSPSTYRREQFAKED</sequence>
<keyword evidence="2" id="KW-0238">DNA-binding</keyword>
<dbReference type="PROSITE" id="PS50110">
    <property type="entry name" value="RESPONSE_REGULATORY"/>
    <property type="match status" value="1"/>
</dbReference>
<evidence type="ECO:0000259" key="6">
    <source>
        <dbReference type="PROSITE" id="PS50110"/>
    </source>
</evidence>
<dbReference type="Pfam" id="PF00072">
    <property type="entry name" value="Response_reg"/>
    <property type="match status" value="1"/>
</dbReference>
<proteinExistence type="predicted"/>
<dbReference type="Pfam" id="PF12833">
    <property type="entry name" value="HTH_18"/>
    <property type="match status" value="1"/>
</dbReference>
<dbReference type="InterPro" id="IPR009057">
    <property type="entry name" value="Homeodomain-like_sf"/>
</dbReference>
<dbReference type="CDD" id="cd17536">
    <property type="entry name" value="REC_YesN-like"/>
    <property type="match status" value="1"/>
</dbReference>
<feature type="modified residue" description="4-aspartylphosphate" evidence="4">
    <location>
        <position position="58"/>
    </location>
</feature>
<dbReference type="EMBL" id="CP118108">
    <property type="protein sequence ID" value="WDI02685.1"/>
    <property type="molecule type" value="Genomic_DNA"/>
</dbReference>
<dbReference type="EMBL" id="CP118101">
    <property type="protein sequence ID" value="WDH82941.1"/>
    <property type="molecule type" value="Genomic_DNA"/>
</dbReference>
<dbReference type="PROSITE" id="PS01124">
    <property type="entry name" value="HTH_ARAC_FAMILY_2"/>
    <property type="match status" value="1"/>
</dbReference>
<dbReference type="Gene3D" id="3.40.50.2300">
    <property type="match status" value="1"/>
</dbReference>
<dbReference type="SMART" id="SM00448">
    <property type="entry name" value="REC"/>
    <property type="match status" value="1"/>
</dbReference>
<gene>
    <name evidence="7" type="ORF">PUW23_01455</name>
    <name evidence="8" type="ORF">PUW25_01450</name>
</gene>
<evidence type="ECO:0000256" key="4">
    <source>
        <dbReference type="PROSITE-ProRule" id="PRU00169"/>
    </source>
</evidence>
<reference evidence="7 10" key="1">
    <citation type="submission" date="2023-02" db="EMBL/GenBank/DDBJ databases">
        <title>Pathogen: clinical or host-associated sample.</title>
        <authorList>
            <person name="Hergert J."/>
            <person name="Casey R."/>
            <person name="Wagner J."/>
            <person name="Young E.L."/>
            <person name="Oakeson K.F."/>
        </authorList>
    </citation>
    <scope>NUCLEOTIDE SEQUENCE</scope>
    <source>
        <strain evidence="8 10">2022CK-00829</strain>
        <strain evidence="7">2022CK-00830</strain>
    </source>
</reference>
<dbReference type="SUPFAM" id="SSF52172">
    <property type="entry name" value="CheY-like"/>
    <property type="match status" value="1"/>
</dbReference>
<dbReference type="Proteomes" id="UP001221519">
    <property type="component" value="Chromosome"/>
</dbReference>
<dbReference type="GO" id="GO:0000160">
    <property type="term" value="P:phosphorelay signal transduction system"/>
    <property type="evidence" value="ECO:0007669"/>
    <property type="project" value="InterPro"/>
</dbReference>
<dbReference type="PANTHER" id="PTHR43280:SF28">
    <property type="entry name" value="HTH-TYPE TRANSCRIPTIONAL ACTIVATOR RHAS"/>
    <property type="match status" value="1"/>
</dbReference>
<keyword evidence="3" id="KW-0804">Transcription</keyword>
<organism evidence="7 9">
    <name type="scientific">Paenibacillus urinalis</name>
    <dbReference type="NCBI Taxonomy" id="521520"/>
    <lineage>
        <taxon>Bacteria</taxon>
        <taxon>Bacillati</taxon>
        <taxon>Bacillota</taxon>
        <taxon>Bacilli</taxon>
        <taxon>Bacillales</taxon>
        <taxon>Paenibacillaceae</taxon>
        <taxon>Paenibacillus</taxon>
    </lineage>
</organism>
<evidence type="ECO:0000259" key="5">
    <source>
        <dbReference type="PROSITE" id="PS01124"/>
    </source>
</evidence>
<evidence type="ECO:0000256" key="3">
    <source>
        <dbReference type="ARBA" id="ARBA00023163"/>
    </source>
</evidence>
<protein>
    <submittedName>
        <fullName evidence="7">Response regulator transcription factor</fullName>
    </submittedName>
</protein>
<keyword evidence="4" id="KW-0597">Phosphoprotein</keyword>
<dbReference type="InterPro" id="IPR018060">
    <property type="entry name" value="HTH_AraC"/>
</dbReference>
<dbReference type="AlphaFoldDB" id="A0AAX3MZA3"/>
<dbReference type="RefSeq" id="WP_205054481.1">
    <property type="nucleotide sequence ID" value="NZ_CP118101.1"/>
</dbReference>
<dbReference type="InterPro" id="IPR001789">
    <property type="entry name" value="Sig_transdc_resp-reg_receiver"/>
</dbReference>
<dbReference type="GO" id="GO:0043565">
    <property type="term" value="F:sequence-specific DNA binding"/>
    <property type="evidence" value="ECO:0007669"/>
    <property type="project" value="InterPro"/>
</dbReference>
<feature type="domain" description="Response regulatory" evidence="6">
    <location>
        <begin position="6"/>
        <end position="123"/>
    </location>
</feature>
<dbReference type="GO" id="GO:0003700">
    <property type="term" value="F:DNA-binding transcription factor activity"/>
    <property type="evidence" value="ECO:0007669"/>
    <property type="project" value="InterPro"/>
</dbReference>
<feature type="domain" description="HTH araC/xylS-type" evidence="5">
    <location>
        <begin position="414"/>
        <end position="512"/>
    </location>
</feature>
<keyword evidence="1" id="KW-0805">Transcription regulation</keyword>
<evidence type="ECO:0000256" key="1">
    <source>
        <dbReference type="ARBA" id="ARBA00023015"/>
    </source>
</evidence>
<dbReference type="InterPro" id="IPR011006">
    <property type="entry name" value="CheY-like_superfamily"/>
</dbReference>
<evidence type="ECO:0000313" key="8">
    <source>
        <dbReference type="EMBL" id="WDI02685.1"/>
    </source>
</evidence>
<evidence type="ECO:0000313" key="7">
    <source>
        <dbReference type="EMBL" id="WDH82941.1"/>
    </source>
</evidence>
<dbReference type="InterPro" id="IPR020449">
    <property type="entry name" value="Tscrpt_reg_AraC-type_HTH"/>
</dbReference>
<dbReference type="PANTHER" id="PTHR43280">
    <property type="entry name" value="ARAC-FAMILY TRANSCRIPTIONAL REGULATOR"/>
    <property type="match status" value="1"/>
</dbReference>
<dbReference type="InterPro" id="IPR018062">
    <property type="entry name" value="HTH_AraC-typ_CS"/>
</dbReference>